<evidence type="ECO:0000313" key="2">
    <source>
        <dbReference type="Proteomes" id="UP000019109"/>
    </source>
</evidence>
<dbReference type="Pfam" id="PF02572">
    <property type="entry name" value="CobA_CobO_BtuR"/>
    <property type="match status" value="1"/>
</dbReference>
<dbReference type="Gene3D" id="3.40.50.300">
    <property type="entry name" value="P-loop containing nucleotide triphosphate hydrolases"/>
    <property type="match status" value="1"/>
</dbReference>
<proteinExistence type="predicted"/>
<name>W4V263_9FIRM</name>
<sequence>MLEYRSIRRRECEREVEKGLIQVYTGDGKGKTTAAVGQA</sequence>
<gene>
    <name evidence="1" type="ORF">JCM21531_923</name>
</gene>
<organism evidence="1 2">
    <name type="scientific">Acetivibrio straminisolvens JCM 21531</name>
    <dbReference type="NCBI Taxonomy" id="1294263"/>
    <lineage>
        <taxon>Bacteria</taxon>
        <taxon>Bacillati</taxon>
        <taxon>Bacillota</taxon>
        <taxon>Clostridia</taxon>
        <taxon>Eubacteriales</taxon>
        <taxon>Oscillospiraceae</taxon>
        <taxon>Acetivibrio</taxon>
    </lineage>
</organism>
<dbReference type="SUPFAM" id="SSF52540">
    <property type="entry name" value="P-loop containing nucleoside triphosphate hydrolases"/>
    <property type="match status" value="1"/>
</dbReference>
<protein>
    <submittedName>
        <fullName evidence="1">Cob(I)alamin adenosyltransferase</fullName>
    </submittedName>
</protein>
<dbReference type="GO" id="GO:0005524">
    <property type="term" value="F:ATP binding"/>
    <property type="evidence" value="ECO:0007669"/>
    <property type="project" value="InterPro"/>
</dbReference>
<dbReference type="InterPro" id="IPR003724">
    <property type="entry name" value="CblAdoTrfase_CobA"/>
</dbReference>
<dbReference type="EMBL" id="BAVR01000007">
    <property type="protein sequence ID" value="GAE87550.1"/>
    <property type="molecule type" value="Genomic_DNA"/>
</dbReference>
<comment type="caution">
    <text evidence="1">The sequence shown here is derived from an EMBL/GenBank/DDBJ whole genome shotgun (WGS) entry which is preliminary data.</text>
</comment>
<dbReference type="GO" id="GO:0009236">
    <property type="term" value="P:cobalamin biosynthetic process"/>
    <property type="evidence" value="ECO:0007669"/>
    <property type="project" value="InterPro"/>
</dbReference>
<reference evidence="1" key="1">
    <citation type="journal article" date="2014" name="Genome Announc.">
        <title>Draft Genome Sequence of Clostridium straminisolvens Strain JCM 21531T, Isolated from a Cellulose-Degrading Bacterial Community.</title>
        <authorList>
            <person name="Yuki M."/>
            <person name="Oshima K."/>
            <person name="Suda W."/>
            <person name="Sakamoto M."/>
            <person name="Kitamura K."/>
            <person name="Iida T."/>
            <person name="Hattori M."/>
            <person name="Ohkuma M."/>
        </authorList>
    </citation>
    <scope>NUCLEOTIDE SEQUENCE [LARGE SCALE GENOMIC DNA]</scope>
    <source>
        <strain evidence="1">JCM 21531</strain>
    </source>
</reference>
<dbReference type="GO" id="GO:0008817">
    <property type="term" value="F:corrinoid adenosyltransferase activity"/>
    <property type="evidence" value="ECO:0007669"/>
    <property type="project" value="InterPro"/>
</dbReference>
<keyword evidence="1" id="KW-0808">Transferase</keyword>
<dbReference type="AlphaFoldDB" id="W4V263"/>
<evidence type="ECO:0000313" key="1">
    <source>
        <dbReference type="EMBL" id="GAE87550.1"/>
    </source>
</evidence>
<keyword evidence="2" id="KW-1185">Reference proteome</keyword>
<accession>W4V263</accession>
<dbReference type="InterPro" id="IPR027417">
    <property type="entry name" value="P-loop_NTPase"/>
</dbReference>
<dbReference type="Proteomes" id="UP000019109">
    <property type="component" value="Unassembled WGS sequence"/>
</dbReference>